<dbReference type="GO" id="GO:0035435">
    <property type="term" value="P:phosphate ion transmembrane transport"/>
    <property type="evidence" value="ECO:0007669"/>
    <property type="project" value="InterPro"/>
</dbReference>
<feature type="transmembrane region" description="Helical" evidence="8">
    <location>
        <begin position="20"/>
        <end position="42"/>
    </location>
</feature>
<dbReference type="Pfam" id="PF00528">
    <property type="entry name" value="BPD_transp_1"/>
    <property type="match status" value="1"/>
</dbReference>
<dbReference type="SUPFAM" id="SSF161098">
    <property type="entry name" value="MetI-like"/>
    <property type="match status" value="1"/>
</dbReference>
<dbReference type="PANTHER" id="PTHR43470">
    <property type="entry name" value="PHOSPHATE TRANSPORT SYSTEM PERMEASE PROTEIN PSTA-RELATED"/>
    <property type="match status" value="1"/>
</dbReference>
<dbReference type="Gene3D" id="1.10.3720.10">
    <property type="entry name" value="MetI-like"/>
    <property type="match status" value="1"/>
</dbReference>
<protein>
    <submittedName>
        <fullName evidence="10">Phosphate transport system permease protein PstA 1</fullName>
    </submittedName>
</protein>
<evidence type="ECO:0000256" key="4">
    <source>
        <dbReference type="ARBA" id="ARBA00022475"/>
    </source>
</evidence>
<dbReference type="PROSITE" id="PS50928">
    <property type="entry name" value="ABC_TM1"/>
    <property type="match status" value="1"/>
</dbReference>
<dbReference type="GO" id="GO:0005886">
    <property type="term" value="C:plasma membrane"/>
    <property type="evidence" value="ECO:0007669"/>
    <property type="project" value="UniProtKB-SubCell"/>
</dbReference>
<comment type="caution">
    <text evidence="10">The sequence shown here is derived from an EMBL/GenBank/DDBJ whole genome shotgun (WGS) entry which is preliminary data.</text>
</comment>
<evidence type="ECO:0000313" key="10">
    <source>
        <dbReference type="EMBL" id="MPM72539.1"/>
    </source>
</evidence>
<dbReference type="InterPro" id="IPR005672">
    <property type="entry name" value="Phosphate_PstA"/>
</dbReference>
<comment type="subcellular location">
    <subcellularLocation>
        <location evidence="1">Cell membrane</location>
        <topology evidence="1">Multi-pass membrane protein</topology>
    </subcellularLocation>
</comment>
<keyword evidence="6 8" id="KW-1133">Transmembrane helix</keyword>
<evidence type="ECO:0000256" key="8">
    <source>
        <dbReference type="SAM" id="Phobius"/>
    </source>
</evidence>
<evidence type="ECO:0000256" key="6">
    <source>
        <dbReference type="ARBA" id="ARBA00022989"/>
    </source>
</evidence>
<accession>A0A645C4I0</accession>
<keyword evidence="3" id="KW-0813">Transport</keyword>
<evidence type="ECO:0000256" key="7">
    <source>
        <dbReference type="ARBA" id="ARBA00023136"/>
    </source>
</evidence>
<evidence type="ECO:0000256" key="1">
    <source>
        <dbReference type="ARBA" id="ARBA00004651"/>
    </source>
</evidence>
<evidence type="ECO:0000259" key="9">
    <source>
        <dbReference type="PROSITE" id="PS50928"/>
    </source>
</evidence>
<dbReference type="InterPro" id="IPR000515">
    <property type="entry name" value="MetI-like"/>
</dbReference>
<dbReference type="GO" id="GO:0005315">
    <property type="term" value="F:phosphate transmembrane transporter activity"/>
    <property type="evidence" value="ECO:0007669"/>
    <property type="project" value="InterPro"/>
</dbReference>
<feature type="domain" description="ABC transmembrane type-1" evidence="9">
    <location>
        <begin position="70"/>
        <end position="276"/>
    </location>
</feature>
<feature type="transmembrane region" description="Helical" evidence="8">
    <location>
        <begin position="141"/>
        <end position="159"/>
    </location>
</feature>
<dbReference type="InterPro" id="IPR035906">
    <property type="entry name" value="MetI-like_sf"/>
</dbReference>
<dbReference type="EMBL" id="VSSQ01024805">
    <property type="protein sequence ID" value="MPM72539.1"/>
    <property type="molecule type" value="Genomic_DNA"/>
</dbReference>
<evidence type="ECO:0000256" key="3">
    <source>
        <dbReference type="ARBA" id="ARBA00022448"/>
    </source>
</evidence>
<feature type="transmembrane region" description="Helical" evidence="8">
    <location>
        <begin position="257"/>
        <end position="279"/>
    </location>
</feature>
<dbReference type="NCBIfam" id="TIGR00974">
    <property type="entry name" value="3a0107s02c"/>
    <property type="match status" value="1"/>
</dbReference>
<feature type="transmembrane region" description="Helical" evidence="8">
    <location>
        <begin position="74"/>
        <end position="95"/>
    </location>
</feature>
<keyword evidence="5 8" id="KW-0812">Transmembrane</keyword>
<proteinExistence type="inferred from homology"/>
<feature type="transmembrane region" description="Helical" evidence="8">
    <location>
        <begin position="115"/>
        <end position="135"/>
    </location>
</feature>
<reference evidence="10" key="1">
    <citation type="submission" date="2019-08" db="EMBL/GenBank/DDBJ databases">
        <authorList>
            <person name="Kucharzyk K."/>
            <person name="Murdoch R.W."/>
            <person name="Higgins S."/>
            <person name="Loffler F."/>
        </authorList>
    </citation>
    <scope>NUCLEOTIDE SEQUENCE</scope>
</reference>
<evidence type="ECO:0000256" key="5">
    <source>
        <dbReference type="ARBA" id="ARBA00022692"/>
    </source>
</evidence>
<gene>
    <name evidence="10" type="primary">pstA1_5</name>
    <name evidence="10" type="ORF">SDC9_119515</name>
</gene>
<dbReference type="AlphaFoldDB" id="A0A645C4I0"/>
<organism evidence="10">
    <name type="scientific">bioreactor metagenome</name>
    <dbReference type="NCBI Taxonomy" id="1076179"/>
    <lineage>
        <taxon>unclassified sequences</taxon>
        <taxon>metagenomes</taxon>
        <taxon>ecological metagenomes</taxon>
    </lineage>
</organism>
<dbReference type="CDD" id="cd06261">
    <property type="entry name" value="TM_PBP2"/>
    <property type="match status" value="1"/>
</dbReference>
<sequence length="288" mass="31595">MKNPISYNKRREFSNKLAHFLFATAAFVSIFVLVILLSDLIARGSRFINWEFFMNFPSRFASKSGILPAMLGSLWLVVLTALISIPLSISAAVYLEEYAMENRITRFIKINISNLAGVPSIVYGILGLSFFVRTLGLGRSILSGALTMSLLIMPIMIVATQEAIRMIPASLREGSYALGASKWKTVKGIVLPSALPGILTGVILAISRALGESAPLLLVGAFSFVSTLPKGIMDSFIVMPIQIYTWMSKPSADFRDLTAAAIMILMALLLTLNMTAIIIRNKFQQTYE</sequence>
<keyword evidence="4" id="KW-1003">Cell membrane</keyword>
<feature type="transmembrane region" description="Helical" evidence="8">
    <location>
        <begin position="189"/>
        <end position="210"/>
    </location>
</feature>
<evidence type="ECO:0000256" key="2">
    <source>
        <dbReference type="ARBA" id="ARBA00007069"/>
    </source>
</evidence>
<name>A0A645C4I0_9ZZZZ</name>
<comment type="similarity">
    <text evidence="2">Belongs to the binding-protein-dependent transport system permease family. CysTW subfamily.</text>
</comment>
<keyword evidence="7 8" id="KW-0472">Membrane</keyword>